<gene>
    <name evidence="12 15" type="primary">priA</name>
    <name evidence="15" type="ORF">SOFFGTOCOR_0274</name>
</gene>
<dbReference type="InterPro" id="IPR041222">
    <property type="entry name" value="PriA_3primeBD"/>
</dbReference>
<dbReference type="Pfam" id="PF00270">
    <property type="entry name" value="DEAD"/>
    <property type="match status" value="1"/>
</dbReference>
<evidence type="ECO:0000256" key="6">
    <source>
        <dbReference type="ARBA" id="ARBA00022806"/>
    </source>
</evidence>
<dbReference type="GO" id="GO:0043138">
    <property type="term" value="F:3'-5' DNA helicase activity"/>
    <property type="evidence" value="ECO:0007669"/>
    <property type="project" value="UniProtKB-EC"/>
</dbReference>
<keyword evidence="6 12" id="KW-0347">Helicase</keyword>
<evidence type="ECO:0000256" key="10">
    <source>
        <dbReference type="ARBA" id="ARBA00023235"/>
    </source>
</evidence>
<dbReference type="GO" id="GO:0005524">
    <property type="term" value="F:ATP binding"/>
    <property type="evidence" value="ECO:0007669"/>
    <property type="project" value="UniProtKB-UniRule"/>
</dbReference>
<dbReference type="Pfam" id="PF17764">
    <property type="entry name" value="PriA_3primeBD"/>
    <property type="match status" value="1"/>
</dbReference>
<feature type="binding site" evidence="12">
    <location>
        <position position="465"/>
    </location>
    <ligand>
        <name>Zn(2+)</name>
        <dbReference type="ChEBI" id="CHEBI:29105"/>
        <label>2</label>
    </ligand>
</feature>
<organism evidence="15 16">
    <name type="scientific">Candidatus Providencia siddallii</name>
    <dbReference type="NCBI Taxonomy" id="1715285"/>
    <lineage>
        <taxon>Bacteria</taxon>
        <taxon>Pseudomonadati</taxon>
        <taxon>Pseudomonadota</taxon>
        <taxon>Gammaproteobacteria</taxon>
        <taxon>Enterobacterales</taxon>
        <taxon>Morganellaceae</taxon>
        <taxon>Providencia</taxon>
    </lineage>
</organism>
<sequence length="731" mass="85604">MFIIQVALQTPLNHTFDYLLPANINTPMIGSRVIVQFGKKKVGIVVDYNTKSKILKNKLKDIEQIIDTESVFTDDVWKLLLWSSQYYHYPIGKVLFFALPKLLRQGKKINSSKIQQWKVTKQGQNINLNELKDFPKQQKTLSLLRFKPIYHYQINDFNITQITLTELKKKKYIELLEIKLINNKLDFFLKKNNKKNILNNEQKTAIEIIKTNENKFSPWLLTGVTGSKKIEIYINILENILTQGKQALILTPEIGLAPQTVKCLQKHFNTTIDKLHSKINDIERLNIWLRSKLGQNTIIIGTRSALFTPFAKLGIIIIDEEHDDSYKQKNGWSYHARDLAIFRAKINNIPIIMGTTTPSFETLFNVQKKKYNQLNITINTNNSRVIFQHLIDLKKQHVKFGLSQLLIENLKKHLEQDNQVILFLNQRGYSQTLICYKCKWIPKCQRCNQFYTFHKQNHQILCHNCNSYKTIPQYCGICNSNHLTPIGLGTEQLEEGASKIFPNIPITRIDKDTTNNKNQFKQILSEINSKGARILIGTQMLSKCYDFPEVTLIALLNIDKILFSNDFRATERFSQFYIKMSDRAGRKKKQNEIFLQTHYPEHQLLLTLLKKGYNAFIRDAMEERRIAMLPPYSNHILIRSEDYNNKDAQDFLYNIKEQIIRQIIYNEKLLIFGPSPSIKTKQNGRFIWNLILQHKSKFYLQQIITQLLHNVLKQPKIHKIKWNIDVDPINI</sequence>
<dbReference type="NCBIfam" id="TIGR00595">
    <property type="entry name" value="priA"/>
    <property type="match status" value="1"/>
</dbReference>
<feature type="domain" description="Helicase ATP-binding" evidence="13">
    <location>
        <begin position="210"/>
        <end position="376"/>
    </location>
</feature>
<dbReference type="InterPro" id="IPR042115">
    <property type="entry name" value="PriA_3primeBD_sf"/>
</dbReference>
<comment type="similarity">
    <text evidence="12">Belongs to the helicase family. PriA subfamily.</text>
</comment>
<dbReference type="Gene3D" id="3.40.50.300">
    <property type="entry name" value="P-loop containing nucleotide triphosphate hydrolases"/>
    <property type="match status" value="2"/>
</dbReference>
<dbReference type="GO" id="GO:0008270">
    <property type="term" value="F:zinc ion binding"/>
    <property type="evidence" value="ECO:0007669"/>
    <property type="project" value="UniProtKB-UniRule"/>
</dbReference>
<keyword evidence="4 12" id="KW-0547">Nucleotide-binding</keyword>
<dbReference type="SMART" id="SM00487">
    <property type="entry name" value="DEXDc"/>
    <property type="match status" value="1"/>
</dbReference>
<dbReference type="InterPro" id="IPR027417">
    <property type="entry name" value="P-loop_NTPase"/>
</dbReference>
<dbReference type="GO" id="GO:0006310">
    <property type="term" value="P:DNA recombination"/>
    <property type="evidence" value="ECO:0007669"/>
    <property type="project" value="InterPro"/>
</dbReference>
<feature type="binding site" evidence="12">
    <location>
        <position position="435"/>
    </location>
    <ligand>
        <name>Zn(2+)</name>
        <dbReference type="ChEBI" id="CHEBI:29105"/>
        <label>1</label>
    </ligand>
</feature>
<dbReference type="PANTHER" id="PTHR30580:SF0">
    <property type="entry name" value="PRIMOSOMAL PROTEIN N"/>
    <property type="match status" value="1"/>
</dbReference>
<evidence type="ECO:0000256" key="7">
    <source>
        <dbReference type="ARBA" id="ARBA00022833"/>
    </source>
</evidence>
<evidence type="ECO:0000256" key="4">
    <source>
        <dbReference type="ARBA" id="ARBA00022741"/>
    </source>
</evidence>
<keyword evidence="8 12" id="KW-0067">ATP-binding</keyword>
<dbReference type="GO" id="GO:0006270">
    <property type="term" value="P:DNA replication initiation"/>
    <property type="evidence" value="ECO:0007669"/>
    <property type="project" value="TreeGrafter"/>
</dbReference>
<dbReference type="InterPro" id="IPR005259">
    <property type="entry name" value="PriA"/>
</dbReference>
<evidence type="ECO:0000313" key="15">
    <source>
        <dbReference type="EMBL" id="CRK85702.1"/>
    </source>
</evidence>
<dbReference type="PANTHER" id="PTHR30580">
    <property type="entry name" value="PRIMOSOMAL PROTEIN N"/>
    <property type="match status" value="1"/>
</dbReference>
<comment type="cofactor">
    <cofactor evidence="12">
        <name>Zn(2+)</name>
        <dbReference type="ChEBI" id="CHEBI:29105"/>
    </cofactor>
    <text evidence="12">Binds 2 zinc ions per subunit.</text>
</comment>
<dbReference type="GO" id="GO:0016887">
    <property type="term" value="F:ATP hydrolysis activity"/>
    <property type="evidence" value="ECO:0007669"/>
    <property type="project" value="RHEA"/>
</dbReference>
<dbReference type="InterPro" id="IPR014001">
    <property type="entry name" value="Helicase_ATP-bd"/>
</dbReference>
<feature type="binding site" evidence="12">
    <location>
        <position position="462"/>
    </location>
    <ligand>
        <name>Zn(2+)</name>
        <dbReference type="ChEBI" id="CHEBI:29105"/>
        <label>2</label>
    </ligand>
</feature>
<proteinExistence type="inferred from homology"/>
<keyword evidence="7 12" id="KW-0862">Zinc</keyword>
<comment type="catalytic activity">
    <reaction evidence="11 12">
        <text>ATP + H2O = ADP + phosphate + H(+)</text>
        <dbReference type="Rhea" id="RHEA:13065"/>
        <dbReference type="ChEBI" id="CHEBI:15377"/>
        <dbReference type="ChEBI" id="CHEBI:15378"/>
        <dbReference type="ChEBI" id="CHEBI:30616"/>
        <dbReference type="ChEBI" id="CHEBI:43474"/>
        <dbReference type="ChEBI" id="CHEBI:456216"/>
        <dbReference type="EC" id="5.6.2.4"/>
    </reaction>
</comment>
<evidence type="ECO:0000256" key="3">
    <source>
        <dbReference type="ARBA" id="ARBA00022723"/>
    </source>
</evidence>
<dbReference type="FunFam" id="3.40.50.300:FF:000489">
    <property type="entry name" value="Primosome assembly protein PriA"/>
    <property type="match status" value="1"/>
</dbReference>
<dbReference type="PROSITE" id="PS51192">
    <property type="entry name" value="HELICASE_ATP_BIND_1"/>
    <property type="match status" value="1"/>
</dbReference>
<evidence type="ECO:0000256" key="2">
    <source>
        <dbReference type="ARBA" id="ARBA00022705"/>
    </source>
</evidence>
<feature type="binding site" evidence="12">
    <location>
        <position position="478"/>
    </location>
    <ligand>
        <name>Zn(2+)</name>
        <dbReference type="ChEBI" id="CHEBI:29105"/>
        <label>1</label>
    </ligand>
</feature>
<accession>A0A0M6W8G1</accession>
<dbReference type="NCBIfam" id="NF004065">
    <property type="entry name" value="PRK05580.1-1"/>
    <property type="match status" value="1"/>
</dbReference>
<dbReference type="GO" id="GO:0006269">
    <property type="term" value="P:DNA replication, synthesis of primer"/>
    <property type="evidence" value="ECO:0007669"/>
    <property type="project" value="UniProtKB-KW"/>
</dbReference>
<evidence type="ECO:0000259" key="14">
    <source>
        <dbReference type="PROSITE" id="PS51194"/>
    </source>
</evidence>
<feature type="binding site" evidence="12">
    <location>
        <position position="475"/>
    </location>
    <ligand>
        <name>Zn(2+)</name>
        <dbReference type="ChEBI" id="CHEBI:29105"/>
        <label>1</label>
    </ligand>
</feature>
<evidence type="ECO:0000256" key="9">
    <source>
        <dbReference type="ARBA" id="ARBA00023125"/>
    </source>
</evidence>
<evidence type="ECO:0000256" key="8">
    <source>
        <dbReference type="ARBA" id="ARBA00022840"/>
    </source>
</evidence>
<keyword evidence="10 12" id="KW-0413">Isomerase</keyword>
<evidence type="ECO:0000256" key="11">
    <source>
        <dbReference type="ARBA" id="ARBA00048988"/>
    </source>
</evidence>
<dbReference type="CDD" id="cd17929">
    <property type="entry name" value="DEXHc_priA"/>
    <property type="match status" value="1"/>
</dbReference>
<dbReference type="Gene3D" id="3.40.1440.60">
    <property type="entry name" value="PriA, 3(prime) DNA-binding domain"/>
    <property type="match status" value="1"/>
</dbReference>
<name>A0A0M6W8G1_9GAMM</name>
<evidence type="ECO:0000259" key="13">
    <source>
        <dbReference type="PROSITE" id="PS51192"/>
    </source>
</evidence>
<dbReference type="FunFam" id="3.40.1440.60:FF:000001">
    <property type="entry name" value="Primosomal protein N"/>
    <property type="match status" value="1"/>
</dbReference>
<feature type="binding site" evidence="12">
    <location>
        <position position="438"/>
    </location>
    <ligand>
        <name>Zn(2+)</name>
        <dbReference type="ChEBI" id="CHEBI:29105"/>
        <label>1</label>
    </ligand>
</feature>
<comment type="catalytic activity">
    <reaction evidence="12">
        <text>Couples ATP hydrolysis with the unwinding of duplex DNA by translocating in the 3'-5' direction.</text>
        <dbReference type="EC" id="5.6.2.4"/>
    </reaction>
</comment>
<dbReference type="GO" id="GO:0006302">
    <property type="term" value="P:double-strand break repair"/>
    <property type="evidence" value="ECO:0007669"/>
    <property type="project" value="InterPro"/>
</dbReference>
<dbReference type="InterPro" id="IPR011545">
    <property type="entry name" value="DEAD/DEAH_box_helicase_dom"/>
</dbReference>
<keyword evidence="5 12" id="KW-0378">Hydrolase</keyword>
<keyword evidence="9 12" id="KW-0238">DNA-binding</keyword>
<dbReference type="Proteomes" id="UP000242301">
    <property type="component" value="Unassembled WGS sequence"/>
</dbReference>
<feature type="domain" description="Helicase C-terminal" evidence="14">
    <location>
        <begin position="446"/>
        <end position="629"/>
    </location>
</feature>
<dbReference type="SUPFAM" id="SSF52540">
    <property type="entry name" value="P-loop containing nucleoside triphosphate hydrolases"/>
    <property type="match status" value="2"/>
</dbReference>
<evidence type="ECO:0000256" key="1">
    <source>
        <dbReference type="ARBA" id="ARBA00022515"/>
    </source>
</evidence>
<dbReference type="Pfam" id="PF21213">
    <property type="entry name" value="WHD_PriA"/>
    <property type="match status" value="1"/>
</dbReference>
<dbReference type="EC" id="5.6.2.4" evidence="12"/>
<dbReference type="InterPro" id="IPR041236">
    <property type="entry name" value="PriA_C"/>
</dbReference>
<keyword evidence="1 12" id="KW-0639">Primosome</keyword>
<dbReference type="PROSITE" id="PS51194">
    <property type="entry name" value="HELICASE_CTER"/>
    <property type="match status" value="1"/>
</dbReference>
<dbReference type="GO" id="GO:1990077">
    <property type="term" value="C:primosome complex"/>
    <property type="evidence" value="ECO:0007669"/>
    <property type="project" value="UniProtKB-UniRule"/>
</dbReference>
<dbReference type="InterPro" id="IPR048949">
    <property type="entry name" value="WHD_PriA"/>
</dbReference>
<reference evidence="16" key="1">
    <citation type="submission" date="2015-05" db="EMBL/GenBank/DDBJ databases">
        <authorList>
            <person name="Manzano-Marin A."/>
        </authorList>
    </citation>
    <scope>NUCLEOTIDE SEQUENCE [LARGE SCALE GENOMIC DNA]</scope>
    <source>
        <strain evidence="16">officinalis</strain>
    </source>
</reference>
<comment type="function">
    <text evidence="12">Initiates the restart of stalled replication forks, which reloads the replicative helicase on sites other than the origin of replication. Recognizes and binds to abandoned replication forks and remodels them to uncover a helicase loading site. Promotes assembly of the primosome at these replication forks.</text>
</comment>
<protein>
    <recommendedName>
        <fullName evidence="12">Replication restart protein PriA</fullName>
    </recommendedName>
    <alternativeName>
        <fullName evidence="12">ATP-dependent DNA helicase PriA</fullName>
        <ecNumber evidence="12">5.6.2.4</ecNumber>
    </alternativeName>
    <alternativeName>
        <fullName evidence="12">DNA 3'-5' helicase PriA</fullName>
    </alternativeName>
</protein>
<feature type="binding site" evidence="12">
    <location>
        <position position="447"/>
    </location>
    <ligand>
        <name>Zn(2+)</name>
        <dbReference type="ChEBI" id="CHEBI:29105"/>
        <label>2</label>
    </ligand>
</feature>
<dbReference type="InterPro" id="IPR001650">
    <property type="entry name" value="Helicase_C-like"/>
</dbReference>
<dbReference type="AlphaFoldDB" id="A0A0M6W8G1"/>
<dbReference type="Pfam" id="PF18074">
    <property type="entry name" value="PriA_C"/>
    <property type="match status" value="1"/>
</dbReference>
<feature type="binding site" evidence="12">
    <location>
        <position position="444"/>
    </location>
    <ligand>
        <name>Zn(2+)</name>
        <dbReference type="ChEBI" id="CHEBI:29105"/>
        <label>2</label>
    </ligand>
</feature>
<keyword evidence="16" id="KW-1185">Reference proteome</keyword>
<evidence type="ECO:0000256" key="12">
    <source>
        <dbReference type="HAMAP-Rule" id="MF_00983"/>
    </source>
</evidence>
<dbReference type="STRING" id="1715285.SOFFGTOCOR_0274"/>
<comment type="subunit">
    <text evidence="12">Component of the replication restart primosome.</text>
</comment>
<dbReference type="EMBL" id="CVRF01000002">
    <property type="protein sequence ID" value="CRK85702.1"/>
    <property type="molecule type" value="Genomic_DNA"/>
</dbReference>
<evidence type="ECO:0000313" key="16">
    <source>
        <dbReference type="Proteomes" id="UP000242301"/>
    </source>
</evidence>
<keyword evidence="2 12" id="KW-0235">DNA replication</keyword>
<dbReference type="HAMAP" id="MF_00983">
    <property type="entry name" value="PriA"/>
    <property type="match status" value="1"/>
</dbReference>
<dbReference type="GO" id="GO:0003677">
    <property type="term" value="F:DNA binding"/>
    <property type="evidence" value="ECO:0007669"/>
    <property type="project" value="UniProtKB-UniRule"/>
</dbReference>
<keyword evidence="3 12" id="KW-0479">Metal-binding</keyword>
<evidence type="ECO:0000256" key="5">
    <source>
        <dbReference type="ARBA" id="ARBA00022801"/>
    </source>
</evidence>
<dbReference type="Pfam" id="PF00271">
    <property type="entry name" value="Helicase_C"/>
    <property type="match status" value="1"/>
</dbReference>